<protein>
    <recommendedName>
        <fullName evidence="5">PepSY domain-containing protein</fullName>
    </recommendedName>
</protein>
<dbReference type="RefSeq" id="WP_155097019.1">
    <property type="nucleotide sequence ID" value="NZ_WMIE01000018.1"/>
</dbReference>
<feature type="compositionally biased region" description="Basic and acidic residues" evidence="1">
    <location>
        <begin position="161"/>
        <end position="206"/>
    </location>
</feature>
<keyword evidence="4" id="KW-1185">Reference proteome</keyword>
<gene>
    <name evidence="3" type="ORF">GL286_18320</name>
</gene>
<dbReference type="Proteomes" id="UP000478183">
    <property type="component" value="Unassembled WGS sequence"/>
</dbReference>
<feature type="chain" id="PRO_5026675513" description="PepSY domain-containing protein" evidence="2">
    <location>
        <begin position="25"/>
        <end position="267"/>
    </location>
</feature>
<accession>A0A6L6JC26</accession>
<feature type="region of interest" description="Disordered" evidence="1">
    <location>
        <begin position="158"/>
        <end position="223"/>
    </location>
</feature>
<evidence type="ECO:0008006" key="5">
    <source>
        <dbReference type="Google" id="ProtNLM"/>
    </source>
</evidence>
<sequence length="267" mass="28426">MSRFFTSSVAATALMALLAGSAVAQEAAPAHATEAGQSEAKAPVELPQVLRDIGLTDVKSKATRHGQRVSAKLPDGSDINALLDDKGELRGLRAGRGSVLPANLIERLVPQPVRNQPIYGELGKINAIFLGDKGVMLSGRDAQSKPVRAAFAEDGTLMRFGRGDERGMDMGPDHGPKGHGKGHGDRDHKDKDHGDRDHKRHDRQDGADATPPTPDEVRAGLEDAGYTDIGQILQQGRVTIAQATNPEGEAVLVELGPKGRVVRELNR</sequence>
<keyword evidence="2" id="KW-0732">Signal</keyword>
<organism evidence="3 4">
    <name type="scientific">Paracoccus aestuariivivens</name>
    <dbReference type="NCBI Taxonomy" id="1820333"/>
    <lineage>
        <taxon>Bacteria</taxon>
        <taxon>Pseudomonadati</taxon>
        <taxon>Pseudomonadota</taxon>
        <taxon>Alphaproteobacteria</taxon>
        <taxon>Rhodobacterales</taxon>
        <taxon>Paracoccaceae</taxon>
        <taxon>Paracoccus</taxon>
    </lineage>
</organism>
<comment type="caution">
    <text evidence="3">The sequence shown here is derived from an EMBL/GenBank/DDBJ whole genome shotgun (WGS) entry which is preliminary data.</text>
</comment>
<feature type="signal peptide" evidence="2">
    <location>
        <begin position="1"/>
        <end position="24"/>
    </location>
</feature>
<reference evidence="3 4" key="1">
    <citation type="submission" date="2019-11" db="EMBL/GenBank/DDBJ databases">
        <authorList>
            <person name="Dong K."/>
        </authorList>
    </citation>
    <scope>NUCLEOTIDE SEQUENCE [LARGE SCALE GENOMIC DNA]</scope>
    <source>
        <strain evidence="3 4">NBRC 111993</strain>
    </source>
</reference>
<dbReference type="OrthoDB" id="7844692at2"/>
<dbReference type="AlphaFoldDB" id="A0A6L6JC26"/>
<proteinExistence type="predicted"/>
<evidence type="ECO:0000313" key="3">
    <source>
        <dbReference type="EMBL" id="MTH79672.1"/>
    </source>
</evidence>
<evidence type="ECO:0000256" key="1">
    <source>
        <dbReference type="SAM" id="MobiDB-lite"/>
    </source>
</evidence>
<name>A0A6L6JC26_9RHOB</name>
<dbReference type="EMBL" id="WMIE01000018">
    <property type="protein sequence ID" value="MTH79672.1"/>
    <property type="molecule type" value="Genomic_DNA"/>
</dbReference>
<evidence type="ECO:0000313" key="4">
    <source>
        <dbReference type="Proteomes" id="UP000478183"/>
    </source>
</evidence>
<evidence type="ECO:0000256" key="2">
    <source>
        <dbReference type="SAM" id="SignalP"/>
    </source>
</evidence>